<organism evidence="1 2">
    <name type="scientific">Parahalioglobus pacificus</name>
    <dbReference type="NCBI Taxonomy" id="930806"/>
    <lineage>
        <taxon>Bacteria</taxon>
        <taxon>Pseudomonadati</taxon>
        <taxon>Pseudomonadota</taxon>
        <taxon>Gammaproteobacteria</taxon>
        <taxon>Cellvibrionales</taxon>
        <taxon>Halieaceae</taxon>
        <taxon>Parahalioglobus</taxon>
    </lineage>
</organism>
<dbReference type="GO" id="GO:0006508">
    <property type="term" value="P:proteolysis"/>
    <property type="evidence" value="ECO:0007669"/>
    <property type="project" value="InterPro"/>
</dbReference>
<keyword evidence="2" id="KW-1185">Reference proteome</keyword>
<dbReference type="Gene3D" id="3.20.20.140">
    <property type="entry name" value="Metal-dependent hydrolases"/>
    <property type="match status" value="1"/>
</dbReference>
<dbReference type="EMBL" id="BMYM01000003">
    <property type="protein sequence ID" value="GHD38405.1"/>
    <property type="molecule type" value="Genomic_DNA"/>
</dbReference>
<dbReference type="PANTHER" id="PTHR10443">
    <property type="entry name" value="MICROSOMAL DIPEPTIDASE"/>
    <property type="match status" value="1"/>
</dbReference>
<evidence type="ECO:0000313" key="1">
    <source>
        <dbReference type="EMBL" id="GHD38405.1"/>
    </source>
</evidence>
<protein>
    <submittedName>
        <fullName evidence="1">Dipeptidase</fullName>
    </submittedName>
</protein>
<evidence type="ECO:0000313" key="2">
    <source>
        <dbReference type="Proteomes" id="UP000644693"/>
    </source>
</evidence>
<dbReference type="Proteomes" id="UP000644693">
    <property type="component" value="Unassembled WGS sequence"/>
</dbReference>
<dbReference type="RefSeq" id="WP_189478534.1">
    <property type="nucleotide sequence ID" value="NZ_BMYM01000003.1"/>
</dbReference>
<dbReference type="Pfam" id="PF01244">
    <property type="entry name" value="Peptidase_M19"/>
    <property type="match status" value="1"/>
</dbReference>
<reference evidence="1" key="1">
    <citation type="journal article" date="2014" name="Int. J. Syst. Evol. Microbiol.">
        <title>Complete genome sequence of Corynebacterium casei LMG S-19264T (=DSM 44701T), isolated from a smear-ripened cheese.</title>
        <authorList>
            <consortium name="US DOE Joint Genome Institute (JGI-PGF)"/>
            <person name="Walter F."/>
            <person name="Albersmeier A."/>
            <person name="Kalinowski J."/>
            <person name="Ruckert C."/>
        </authorList>
    </citation>
    <scope>NUCLEOTIDE SEQUENCE</scope>
    <source>
        <strain evidence="1">KCTC 23430</strain>
    </source>
</reference>
<sequence length="389" mass="41852">MKTALSVVMALVLAGLLLFFALAPAQIERGMNVIQPGPEPEISDAARALHSELFIGDLHSDSTLWRRDLTQASDRGHVDLPRLVAGNVALQVFTSVTKSPSGQNYERNATDTSDNITLLAIAQRWPPATWSSLTERALYQAHKLHILAEEHPEKVQLVRSRTELARLLARREAGETVVGGILGTEGGHALDGELANIQVLYDAGLRVVGLQHFFDNKLGGSLHGETGDGLSEFGQQAVDAMLALDMIIDVAHSSEAVVRDVLARSDKPVIVSHTGFQGHCNTPRNISDALMVEIADAGGIVGVGYWDAAVCDTSVAAIVDGIRYGIDLIGEDHVALGSDYDGTIAAPFDTSQLILLTTEMLNRGFTETEIRKVMGLNMLRILQDGLPVE</sequence>
<accession>A0A918XM22</accession>
<dbReference type="InterPro" id="IPR008257">
    <property type="entry name" value="Pept_M19"/>
</dbReference>
<name>A0A918XM22_9GAMM</name>
<gene>
    <name evidence="1" type="ORF">GCM10007053_28960</name>
</gene>
<comment type="caution">
    <text evidence="1">The sequence shown here is derived from an EMBL/GenBank/DDBJ whole genome shotgun (WGS) entry which is preliminary data.</text>
</comment>
<dbReference type="CDD" id="cd01301">
    <property type="entry name" value="rDP_like"/>
    <property type="match status" value="1"/>
</dbReference>
<dbReference type="InterPro" id="IPR032466">
    <property type="entry name" value="Metal_Hydrolase"/>
</dbReference>
<dbReference type="PANTHER" id="PTHR10443:SF12">
    <property type="entry name" value="DIPEPTIDASE"/>
    <property type="match status" value="1"/>
</dbReference>
<dbReference type="GO" id="GO:0070573">
    <property type="term" value="F:metallodipeptidase activity"/>
    <property type="evidence" value="ECO:0007669"/>
    <property type="project" value="InterPro"/>
</dbReference>
<dbReference type="PROSITE" id="PS51365">
    <property type="entry name" value="RENAL_DIPEPTIDASE_2"/>
    <property type="match status" value="1"/>
</dbReference>
<dbReference type="SUPFAM" id="SSF51556">
    <property type="entry name" value="Metallo-dependent hydrolases"/>
    <property type="match status" value="1"/>
</dbReference>
<proteinExistence type="predicted"/>
<reference evidence="1" key="2">
    <citation type="submission" date="2020-09" db="EMBL/GenBank/DDBJ databases">
        <authorList>
            <person name="Sun Q."/>
            <person name="Kim S."/>
        </authorList>
    </citation>
    <scope>NUCLEOTIDE SEQUENCE</scope>
    <source>
        <strain evidence="1">KCTC 23430</strain>
    </source>
</reference>
<dbReference type="AlphaFoldDB" id="A0A918XM22"/>